<dbReference type="InterPro" id="IPR001650">
    <property type="entry name" value="Helicase_C-like"/>
</dbReference>
<evidence type="ECO:0000256" key="3">
    <source>
        <dbReference type="ARBA" id="ARBA00022801"/>
    </source>
</evidence>
<dbReference type="GO" id="GO:0016787">
    <property type="term" value="F:hydrolase activity"/>
    <property type="evidence" value="ECO:0007669"/>
    <property type="project" value="UniProtKB-KW"/>
</dbReference>
<dbReference type="PANTHER" id="PTHR47959:SF21">
    <property type="entry name" value="DEAD-BOX HELICASE 56"/>
    <property type="match status" value="1"/>
</dbReference>
<evidence type="ECO:0000313" key="9">
    <source>
        <dbReference type="EMBL" id="CAD1827528.1"/>
    </source>
</evidence>
<dbReference type="SMART" id="SM00490">
    <property type="entry name" value="HELICc"/>
    <property type="match status" value="1"/>
</dbReference>
<dbReference type="EMBL" id="LR862146">
    <property type="protein sequence ID" value="CAD1827528.1"/>
    <property type="molecule type" value="Genomic_DNA"/>
</dbReference>
<keyword evidence="5" id="KW-0067">ATP-binding</keyword>
<feature type="domain" description="Helicase C-terminal" evidence="8">
    <location>
        <begin position="124"/>
        <end position="273"/>
    </location>
</feature>
<dbReference type="PANTHER" id="PTHR47959">
    <property type="entry name" value="ATP-DEPENDENT RNA HELICASE RHLE-RELATED"/>
    <property type="match status" value="1"/>
</dbReference>
<dbReference type="GO" id="GO:0005829">
    <property type="term" value="C:cytosol"/>
    <property type="evidence" value="ECO:0007669"/>
    <property type="project" value="TreeGrafter"/>
</dbReference>
<dbReference type="GO" id="GO:0003723">
    <property type="term" value="F:RNA binding"/>
    <property type="evidence" value="ECO:0007669"/>
    <property type="project" value="UniProtKB-KW"/>
</dbReference>
<dbReference type="Pfam" id="PF00271">
    <property type="entry name" value="Helicase_C"/>
    <property type="match status" value="1"/>
</dbReference>
<evidence type="ECO:0000256" key="2">
    <source>
        <dbReference type="ARBA" id="ARBA00022741"/>
    </source>
</evidence>
<keyword evidence="2" id="KW-0547">Nucleotide-binding</keyword>
<dbReference type="EC" id="3.6.4.13" evidence="1"/>
<dbReference type="GO" id="GO:0003724">
    <property type="term" value="F:RNA helicase activity"/>
    <property type="evidence" value="ECO:0007669"/>
    <property type="project" value="UniProtKB-EC"/>
</dbReference>
<dbReference type="InterPro" id="IPR027417">
    <property type="entry name" value="P-loop_NTPase"/>
</dbReference>
<keyword evidence="3" id="KW-0378">Hydrolase</keyword>
<comment type="catalytic activity">
    <reaction evidence="7">
        <text>ATP + H2O = ADP + phosphate + H(+)</text>
        <dbReference type="Rhea" id="RHEA:13065"/>
        <dbReference type="ChEBI" id="CHEBI:15377"/>
        <dbReference type="ChEBI" id="CHEBI:15378"/>
        <dbReference type="ChEBI" id="CHEBI:30616"/>
        <dbReference type="ChEBI" id="CHEBI:43474"/>
        <dbReference type="ChEBI" id="CHEBI:456216"/>
        <dbReference type="EC" id="3.6.4.13"/>
    </reaction>
</comment>
<evidence type="ECO:0000256" key="5">
    <source>
        <dbReference type="ARBA" id="ARBA00022840"/>
    </source>
</evidence>
<dbReference type="AlphaFoldDB" id="A0A6V7PA53"/>
<organism evidence="9">
    <name type="scientific">Ananas comosus var. bracteatus</name>
    <name type="common">red pineapple</name>
    <dbReference type="NCBI Taxonomy" id="296719"/>
    <lineage>
        <taxon>Eukaryota</taxon>
        <taxon>Viridiplantae</taxon>
        <taxon>Streptophyta</taxon>
        <taxon>Embryophyta</taxon>
        <taxon>Tracheophyta</taxon>
        <taxon>Spermatophyta</taxon>
        <taxon>Magnoliopsida</taxon>
        <taxon>Liliopsida</taxon>
        <taxon>Poales</taxon>
        <taxon>Bromeliaceae</taxon>
        <taxon>Bromelioideae</taxon>
        <taxon>Ananas</taxon>
    </lineage>
</organism>
<dbReference type="SUPFAM" id="SSF52540">
    <property type="entry name" value="P-loop containing nucleoside triphosphate hydrolases"/>
    <property type="match status" value="1"/>
</dbReference>
<name>A0A6V7PA53_ANACO</name>
<dbReference type="PROSITE" id="PS51194">
    <property type="entry name" value="HELICASE_CTER"/>
    <property type="match status" value="1"/>
</dbReference>
<evidence type="ECO:0000256" key="7">
    <source>
        <dbReference type="ARBA" id="ARBA00047984"/>
    </source>
</evidence>
<protein>
    <recommendedName>
        <fullName evidence="1">RNA helicase</fullName>
        <ecNumber evidence="1">3.6.4.13</ecNumber>
    </recommendedName>
</protein>
<accession>A0A6V7PA53</accession>
<dbReference type="InterPro" id="IPR050079">
    <property type="entry name" value="DEAD_box_RNA_helicase"/>
</dbReference>
<evidence type="ECO:0000259" key="8">
    <source>
        <dbReference type="PROSITE" id="PS51194"/>
    </source>
</evidence>
<keyword evidence="6" id="KW-0694">RNA-binding</keyword>
<dbReference type="CDD" id="cd18787">
    <property type="entry name" value="SF2_C_DEAD"/>
    <property type="match status" value="1"/>
</dbReference>
<reference evidence="9" key="1">
    <citation type="submission" date="2020-07" db="EMBL/GenBank/DDBJ databases">
        <authorList>
            <person name="Lin J."/>
        </authorList>
    </citation>
    <scope>NUCLEOTIDE SEQUENCE</scope>
</reference>
<gene>
    <name evidence="9" type="ORF">CB5_LOCUS10739</name>
</gene>
<dbReference type="GO" id="GO:0005524">
    <property type="term" value="F:ATP binding"/>
    <property type="evidence" value="ECO:0007669"/>
    <property type="project" value="UniProtKB-KW"/>
</dbReference>
<evidence type="ECO:0000256" key="4">
    <source>
        <dbReference type="ARBA" id="ARBA00022806"/>
    </source>
</evidence>
<sequence length="273" mass="30789">MFLGLQSVNDELIRDVIAQTSGFMPRDILALVADAGASFVQRVLQRGPYLLMFLFQADLLLSHGHEADLKALIPHIPRSCQCSNPSYSKKLPDVDKLKKLLLHEPVILTISEEGQSNSDLIPGNIEQYWPKPRLLAGKVLIFVNSIDMAFRLRLFLEKFKIRSVVLNAELPQNSQLHILEEFNAGLFGILIVTDDNQTKEKDHTIRESQVQSRSTKKKFQQNLDAKFGVVIGIDFKMSSRCVINFDMPRSPAGYVHRIGRTGRAVTLVLLCHL</sequence>
<evidence type="ECO:0000256" key="6">
    <source>
        <dbReference type="ARBA" id="ARBA00022884"/>
    </source>
</evidence>
<dbReference type="Gene3D" id="3.40.50.300">
    <property type="entry name" value="P-loop containing nucleotide triphosphate hydrolases"/>
    <property type="match status" value="1"/>
</dbReference>
<evidence type="ECO:0000256" key="1">
    <source>
        <dbReference type="ARBA" id="ARBA00012552"/>
    </source>
</evidence>
<proteinExistence type="predicted"/>
<keyword evidence="4" id="KW-0347">Helicase</keyword>